<dbReference type="AlphaFoldDB" id="A0A4U0TMJ8"/>
<reference evidence="1 2" key="1">
    <citation type="submission" date="2017-03" db="EMBL/GenBank/DDBJ databases">
        <title>Genomes of endolithic fungi from Antarctica.</title>
        <authorList>
            <person name="Coleine C."/>
            <person name="Masonjones S."/>
            <person name="Stajich J.E."/>
        </authorList>
    </citation>
    <scope>NUCLEOTIDE SEQUENCE [LARGE SCALE GENOMIC DNA]</scope>
    <source>
        <strain evidence="1 2">CCFEE 6315</strain>
    </source>
</reference>
<dbReference type="PANTHER" id="PTHR47791:SF3">
    <property type="entry name" value="MEIOTICALLY UP-REGULATED GENE 191 PROTEIN"/>
    <property type="match status" value="1"/>
</dbReference>
<sequence>MAEEAFRIAKEWEHKMPAWADNPVHPPPNLDQITQRAIDIFMMSKKPNGEIGGIGWWQTANGYTAIALRDYWAGSKQNYDKMAQLVRQCESHQAGLINVFNDDTLWWAMCCMDMYAIGGDHWFLEKAKGIYRHINSKSSVCGRGQISFKDQDMEGACFWTTKPGEGQINSISSGLLAELSVRLAIADGDSKPGKERHPHFSKLQSVLGHGQPSCDDYMQTAHCTLGWILRCRYRPRDGIVLDGIRLKKGEAVNWTFTYTTGVVIGASALLYEATGEEKYMTLACHMAHRAMRNKSWVEDNGVLTEHGSYGHGRHDPAKNNDAVGFKSVLLRELGTLYEVIRKTNASNQDAQRTAGLIKTFVNINFESQQQRNTNGNGQYGPWWNGPFERPTSHSQMAALDVMAAVHLVNRM</sequence>
<dbReference type="OrthoDB" id="9984024at2759"/>
<dbReference type="SUPFAM" id="SSF48208">
    <property type="entry name" value="Six-hairpin glycosidases"/>
    <property type="match status" value="1"/>
</dbReference>
<dbReference type="Pfam" id="PF03663">
    <property type="entry name" value="Glyco_hydro_76"/>
    <property type="match status" value="2"/>
</dbReference>
<dbReference type="Gene3D" id="1.50.10.20">
    <property type="match status" value="1"/>
</dbReference>
<dbReference type="InterPro" id="IPR008928">
    <property type="entry name" value="6-hairpin_glycosidase_sf"/>
</dbReference>
<protein>
    <submittedName>
        <fullName evidence="1">Uncharacterized protein</fullName>
    </submittedName>
</protein>
<keyword evidence="2" id="KW-1185">Reference proteome</keyword>
<dbReference type="Proteomes" id="UP000308549">
    <property type="component" value="Unassembled WGS sequence"/>
</dbReference>
<proteinExistence type="predicted"/>
<evidence type="ECO:0000313" key="1">
    <source>
        <dbReference type="EMBL" id="TKA23201.1"/>
    </source>
</evidence>
<dbReference type="InterPro" id="IPR053169">
    <property type="entry name" value="MUG_Protein"/>
</dbReference>
<evidence type="ECO:0000313" key="2">
    <source>
        <dbReference type="Proteomes" id="UP000308549"/>
    </source>
</evidence>
<name>A0A4U0TMJ8_9PEZI</name>
<dbReference type="EMBL" id="NAJL01000059">
    <property type="protein sequence ID" value="TKA23201.1"/>
    <property type="molecule type" value="Genomic_DNA"/>
</dbReference>
<organism evidence="1 2">
    <name type="scientific">Salinomyces thailandicus</name>
    <dbReference type="NCBI Taxonomy" id="706561"/>
    <lineage>
        <taxon>Eukaryota</taxon>
        <taxon>Fungi</taxon>
        <taxon>Dikarya</taxon>
        <taxon>Ascomycota</taxon>
        <taxon>Pezizomycotina</taxon>
        <taxon>Dothideomycetes</taxon>
        <taxon>Dothideomycetidae</taxon>
        <taxon>Mycosphaerellales</taxon>
        <taxon>Teratosphaeriaceae</taxon>
        <taxon>Salinomyces</taxon>
    </lineage>
</organism>
<dbReference type="PANTHER" id="PTHR47791">
    <property type="entry name" value="MEIOTICALLY UP-REGULATED GENE 191 PROTEIN"/>
    <property type="match status" value="1"/>
</dbReference>
<comment type="caution">
    <text evidence="1">The sequence shown here is derived from an EMBL/GenBank/DDBJ whole genome shotgun (WGS) entry which is preliminary data.</text>
</comment>
<dbReference type="InterPro" id="IPR005198">
    <property type="entry name" value="Glyco_hydro_76"/>
</dbReference>
<dbReference type="GO" id="GO:0005975">
    <property type="term" value="P:carbohydrate metabolic process"/>
    <property type="evidence" value="ECO:0007669"/>
    <property type="project" value="InterPro"/>
</dbReference>
<accession>A0A4U0TMJ8</accession>
<gene>
    <name evidence="1" type="ORF">B0A50_07594</name>
</gene>